<proteinExistence type="predicted"/>
<reference evidence="2 3" key="1">
    <citation type="journal article" date="2012" name="PLoS ONE">
        <title>Genome Sequencing and Analysis of a Type A Clostridium perfringens Isolate from a Case of Bovine Clostridial Abomasitis.</title>
        <authorList>
            <person name="Nowell V.J."/>
            <person name="Kropinski A.M."/>
            <person name="Songer J.G."/>
            <person name="Macinnes J.I."/>
            <person name="Parreira V.R."/>
            <person name="Prescott J.F."/>
        </authorList>
    </citation>
    <scope>NUCLEOTIDE SEQUENCE [LARGE SCALE GENOMIC DNA]</scope>
    <source>
        <strain evidence="2 3">F262</strain>
    </source>
</reference>
<organism evidence="2 3">
    <name type="scientific">Clostridium perfringens F262</name>
    <dbReference type="NCBI Taxonomy" id="883064"/>
    <lineage>
        <taxon>Bacteria</taxon>
        <taxon>Bacillati</taxon>
        <taxon>Bacillota</taxon>
        <taxon>Clostridia</taxon>
        <taxon>Eubacteriales</taxon>
        <taxon>Clostridiaceae</taxon>
        <taxon>Clostridium</taxon>
    </lineage>
</organism>
<protein>
    <submittedName>
        <fullName evidence="2">Uncharacterized protein</fullName>
    </submittedName>
</protein>
<evidence type="ECO:0000313" key="2">
    <source>
        <dbReference type="EMBL" id="EIA17827.1"/>
    </source>
</evidence>
<keyword evidence="1" id="KW-0812">Transmembrane</keyword>
<dbReference type="EMBL" id="AFES01000015">
    <property type="protein sequence ID" value="EIA17827.1"/>
    <property type="molecule type" value="Genomic_DNA"/>
</dbReference>
<accession>A0AAV3FEZ1</accession>
<comment type="caution">
    <text evidence="2">The sequence shown here is derived from an EMBL/GenBank/DDBJ whole genome shotgun (WGS) entry which is preliminary data.</text>
</comment>
<name>A0AAV3FEZ1_CLOPF</name>
<gene>
    <name evidence="2" type="ORF">HA1_05832</name>
</gene>
<dbReference type="Proteomes" id="UP000005358">
    <property type="component" value="Chromosome"/>
</dbReference>
<keyword evidence="1" id="KW-0472">Membrane</keyword>
<feature type="transmembrane region" description="Helical" evidence="1">
    <location>
        <begin position="15"/>
        <end position="34"/>
    </location>
</feature>
<evidence type="ECO:0000256" key="1">
    <source>
        <dbReference type="SAM" id="Phobius"/>
    </source>
</evidence>
<dbReference type="AlphaFoldDB" id="A0AAV3FEZ1"/>
<sequence length="35" mass="4043">MDTGSSRGIKVTGEVLFIKNALRIFYFIFLLPFFT</sequence>
<evidence type="ECO:0000313" key="3">
    <source>
        <dbReference type="Proteomes" id="UP000005358"/>
    </source>
</evidence>
<keyword evidence="1" id="KW-1133">Transmembrane helix</keyword>